<keyword evidence="16" id="KW-1185">Reference proteome</keyword>
<comment type="subcellular location">
    <subcellularLocation>
        <location evidence="2">Membrane</location>
    </subcellularLocation>
</comment>
<comment type="similarity">
    <text evidence="4 14">Belongs to the cytochrome P450 family.</text>
</comment>
<dbReference type="InterPro" id="IPR002401">
    <property type="entry name" value="Cyt_P450_E_grp-I"/>
</dbReference>
<evidence type="ECO:0000256" key="13">
    <source>
        <dbReference type="PIRSR" id="PIRSR602401-1"/>
    </source>
</evidence>
<feature type="binding site" description="axial binding residue" evidence="13">
    <location>
        <position position="450"/>
    </location>
    <ligand>
        <name>heme</name>
        <dbReference type="ChEBI" id="CHEBI:30413"/>
    </ligand>
    <ligandPart>
        <name>Fe</name>
        <dbReference type="ChEBI" id="CHEBI:18248"/>
    </ligandPart>
</feature>
<evidence type="ECO:0000313" key="15">
    <source>
        <dbReference type="EMBL" id="KAF2795044.1"/>
    </source>
</evidence>
<dbReference type="InterPro" id="IPR001128">
    <property type="entry name" value="Cyt_P450"/>
</dbReference>
<dbReference type="InterPro" id="IPR036396">
    <property type="entry name" value="Cyt_P450_sf"/>
</dbReference>
<keyword evidence="11 14" id="KW-0503">Monooxygenase</keyword>
<reference evidence="15" key="1">
    <citation type="journal article" date="2020" name="Stud. Mycol.">
        <title>101 Dothideomycetes genomes: a test case for predicting lifestyles and emergence of pathogens.</title>
        <authorList>
            <person name="Haridas S."/>
            <person name="Albert R."/>
            <person name="Binder M."/>
            <person name="Bloem J."/>
            <person name="Labutti K."/>
            <person name="Salamov A."/>
            <person name="Andreopoulos B."/>
            <person name="Baker S."/>
            <person name="Barry K."/>
            <person name="Bills G."/>
            <person name="Bluhm B."/>
            <person name="Cannon C."/>
            <person name="Castanera R."/>
            <person name="Culley D."/>
            <person name="Daum C."/>
            <person name="Ezra D."/>
            <person name="Gonzalez J."/>
            <person name="Henrissat B."/>
            <person name="Kuo A."/>
            <person name="Liang C."/>
            <person name="Lipzen A."/>
            <person name="Lutzoni F."/>
            <person name="Magnuson J."/>
            <person name="Mondo S."/>
            <person name="Nolan M."/>
            <person name="Ohm R."/>
            <person name="Pangilinan J."/>
            <person name="Park H.-J."/>
            <person name="Ramirez L."/>
            <person name="Alfaro M."/>
            <person name="Sun H."/>
            <person name="Tritt A."/>
            <person name="Yoshinaga Y."/>
            <person name="Zwiers L.-H."/>
            <person name="Turgeon B."/>
            <person name="Goodwin S."/>
            <person name="Spatafora J."/>
            <person name="Crous P."/>
            <person name="Grigoriev I."/>
        </authorList>
    </citation>
    <scope>NUCLEOTIDE SEQUENCE</scope>
    <source>
        <strain evidence="15">CBS 109.77</strain>
    </source>
</reference>
<evidence type="ECO:0000256" key="10">
    <source>
        <dbReference type="ARBA" id="ARBA00023004"/>
    </source>
</evidence>
<gene>
    <name evidence="15" type="ORF">K505DRAFT_274002</name>
</gene>
<dbReference type="InterPro" id="IPR017972">
    <property type="entry name" value="Cyt_P450_CS"/>
</dbReference>
<evidence type="ECO:0000256" key="2">
    <source>
        <dbReference type="ARBA" id="ARBA00004370"/>
    </source>
</evidence>
<evidence type="ECO:0000256" key="3">
    <source>
        <dbReference type="ARBA" id="ARBA00004685"/>
    </source>
</evidence>
<dbReference type="Pfam" id="PF00067">
    <property type="entry name" value="p450"/>
    <property type="match status" value="1"/>
</dbReference>
<evidence type="ECO:0000256" key="14">
    <source>
        <dbReference type="RuleBase" id="RU000461"/>
    </source>
</evidence>
<dbReference type="EMBL" id="MU001871">
    <property type="protein sequence ID" value="KAF2795044.1"/>
    <property type="molecule type" value="Genomic_DNA"/>
</dbReference>
<dbReference type="GO" id="GO:0016020">
    <property type="term" value="C:membrane"/>
    <property type="evidence" value="ECO:0007669"/>
    <property type="project" value="UniProtKB-SubCell"/>
</dbReference>
<keyword evidence="7 13" id="KW-0479">Metal-binding</keyword>
<dbReference type="PRINTS" id="PR00463">
    <property type="entry name" value="EP450I"/>
</dbReference>
<dbReference type="GO" id="GO:0020037">
    <property type="term" value="F:heme binding"/>
    <property type="evidence" value="ECO:0007669"/>
    <property type="project" value="InterPro"/>
</dbReference>
<keyword evidence="5 13" id="KW-0349">Heme</keyword>
<accession>A0A6A6XFY3</accession>
<dbReference type="PROSITE" id="PS00086">
    <property type="entry name" value="CYTOCHROME_P450"/>
    <property type="match status" value="1"/>
</dbReference>
<evidence type="ECO:0000256" key="8">
    <source>
        <dbReference type="ARBA" id="ARBA00022989"/>
    </source>
</evidence>
<dbReference type="CDD" id="cd11061">
    <property type="entry name" value="CYP67-like"/>
    <property type="match status" value="1"/>
</dbReference>
<evidence type="ECO:0000256" key="4">
    <source>
        <dbReference type="ARBA" id="ARBA00010617"/>
    </source>
</evidence>
<dbReference type="OrthoDB" id="1470350at2759"/>
<keyword evidence="10 13" id="KW-0408">Iron</keyword>
<keyword evidence="9 14" id="KW-0560">Oxidoreductase</keyword>
<dbReference type="Gene3D" id="1.10.630.10">
    <property type="entry name" value="Cytochrome P450"/>
    <property type="match status" value="1"/>
</dbReference>
<dbReference type="PRINTS" id="PR00385">
    <property type="entry name" value="P450"/>
</dbReference>
<evidence type="ECO:0000256" key="9">
    <source>
        <dbReference type="ARBA" id="ARBA00023002"/>
    </source>
</evidence>
<dbReference type="FunFam" id="1.10.630.10:FF:000063">
    <property type="entry name" value="Cytochrome P450 monooxygenase"/>
    <property type="match status" value="1"/>
</dbReference>
<name>A0A6A6XFY3_9PLEO</name>
<dbReference type="AlphaFoldDB" id="A0A6A6XFY3"/>
<evidence type="ECO:0000256" key="7">
    <source>
        <dbReference type="ARBA" id="ARBA00022723"/>
    </source>
</evidence>
<comment type="pathway">
    <text evidence="3">Mycotoxin biosynthesis.</text>
</comment>
<comment type="cofactor">
    <cofactor evidence="1 13">
        <name>heme</name>
        <dbReference type="ChEBI" id="CHEBI:30413"/>
    </cofactor>
</comment>
<keyword evidence="12" id="KW-0472">Membrane</keyword>
<dbReference type="GO" id="GO:0004497">
    <property type="term" value="F:monooxygenase activity"/>
    <property type="evidence" value="ECO:0007669"/>
    <property type="project" value="UniProtKB-KW"/>
</dbReference>
<sequence length="529" mass="60459">MDLTLALSQLLRLLCYGFALRFLIVYTHRLFFNRLSHIPGPFVAKFSDWYGAYYSVLGQLHLRTWEAHQRYGPAIRLGPNKVVFNTVTALHAIYHAKTVQKSKGYIALSPREVTNTHNTIDKEVHRFKRKVLNVGLSESCMRDFEPEMNKHIENYIQKLAQDLGNNTWSRDINMTERFKYLGYDIMSHFSFGRSFQLQDKPDNRFILEAVSLKSMLAGPFFQFVDLKRLRLHFLLVLFLAKRALTLRSQWATLTNQVVRDRVAKGKDAQHDLFSSVVDAKDPETGKMFSQKELFAEARLLLVAGSDTSSTTMSALMFYLSRYPDCYEKLASEIRATFQSEDEIHSGSKMNQCTYLRACIDEALRMSPPVGSTLWREVSPGTGGIVIDGVYVPEECEVGVSTYVIHHNEEYFPDSFVFSPERWIASSSNPKERVELARRAFSPFSLGPRGCAGRTMAYMEISNVLARTMWHFDFATSEGSLKHVGAGAPNGPKGRHRTLEFQLQDHLVSTHAGPYLRFKLRKEVANKLEM</sequence>
<dbReference type="Proteomes" id="UP000799757">
    <property type="component" value="Unassembled WGS sequence"/>
</dbReference>
<dbReference type="PANTHER" id="PTHR24305:SF226">
    <property type="entry name" value="CYTOCHROME P450 MONOOXYGENASE"/>
    <property type="match status" value="1"/>
</dbReference>
<dbReference type="GO" id="GO:0005506">
    <property type="term" value="F:iron ion binding"/>
    <property type="evidence" value="ECO:0007669"/>
    <property type="project" value="InterPro"/>
</dbReference>
<evidence type="ECO:0000256" key="1">
    <source>
        <dbReference type="ARBA" id="ARBA00001971"/>
    </source>
</evidence>
<protein>
    <submittedName>
        <fullName evidence="15">Cytochrome P450</fullName>
    </submittedName>
</protein>
<evidence type="ECO:0000313" key="16">
    <source>
        <dbReference type="Proteomes" id="UP000799757"/>
    </source>
</evidence>
<dbReference type="InterPro" id="IPR050121">
    <property type="entry name" value="Cytochrome_P450_monoxygenase"/>
</dbReference>
<dbReference type="PANTHER" id="PTHR24305">
    <property type="entry name" value="CYTOCHROME P450"/>
    <property type="match status" value="1"/>
</dbReference>
<evidence type="ECO:0000256" key="6">
    <source>
        <dbReference type="ARBA" id="ARBA00022692"/>
    </source>
</evidence>
<evidence type="ECO:0000256" key="12">
    <source>
        <dbReference type="ARBA" id="ARBA00023136"/>
    </source>
</evidence>
<dbReference type="SUPFAM" id="SSF48264">
    <property type="entry name" value="Cytochrome P450"/>
    <property type="match status" value="1"/>
</dbReference>
<keyword evidence="8" id="KW-1133">Transmembrane helix</keyword>
<keyword evidence="6" id="KW-0812">Transmembrane</keyword>
<evidence type="ECO:0000256" key="11">
    <source>
        <dbReference type="ARBA" id="ARBA00023033"/>
    </source>
</evidence>
<dbReference type="GO" id="GO:0016705">
    <property type="term" value="F:oxidoreductase activity, acting on paired donors, with incorporation or reduction of molecular oxygen"/>
    <property type="evidence" value="ECO:0007669"/>
    <property type="project" value="InterPro"/>
</dbReference>
<organism evidence="15 16">
    <name type="scientific">Melanomma pulvis-pyrius CBS 109.77</name>
    <dbReference type="NCBI Taxonomy" id="1314802"/>
    <lineage>
        <taxon>Eukaryota</taxon>
        <taxon>Fungi</taxon>
        <taxon>Dikarya</taxon>
        <taxon>Ascomycota</taxon>
        <taxon>Pezizomycotina</taxon>
        <taxon>Dothideomycetes</taxon>
        <taxon>Pleosporomycetidae</taxon>
        <taxon>Pleosporales</taxon>
        <taxon>Melanommataceae</taxon>
        <taxon>Melanomma</taxon>
    </lineage>
</organism>
<evidence type="ECO:0000256" key="5">
    <source>
        <dbReference type="ARBA" id="ARBA00022617"/>
    </source>
</evidence>
<dbReference type="GO" id="GO:1902181">
    <property type="term" value="P:verruculogen biosynthetic process"/>
    <property type="evidence" value="ECO:0007669"/>
    <property type="project" value="UniProtKB-ARBA"/>
</dbReference>
<proteinExistence type="inferred from homology"/>